<sequence length="313" mass="34338">MTATDLFHHMLRERIAPALRDAGFTGTGLEYRLREAEPDHALLGFQRSASDTEDRCRFTVNLRTVPYEEHEALRRLRPALGSRLSANRVGPVGRHTRIGRLLGHPHDHWWTVTDERDAALVADDVVTLVLRHAVPALWAGLADPDTLPGPAVEPVPDCLDPACLLPAAAPRSASQEVSPGDLHHTLVMEVGERRSTPFLVFRDEVQDRETRLVMDAAWRLEQPLFGSSRVSYGAMGDVRVMPSADSSLPTHPLALLGELSLCVVDSAVTAPDGSLKLAFEGGTPRETLLTVAGGPHPLTVDRPWYFDGWTGIR</sequence>
<evidence type="ECO:0000313" key="1">
    <source>
        <dbReference type="EMBL" id="WTU72096.1"/>
    </source>
</evidence>
<dbReference type="InterPro" id="IPR025412">
    <property type="entry name" value="DUF4304"/>
</dbReference>
<organism evidence="1">
    <name type="scientific">Streptomyces sp. NBC_00049</name>
    <dbReference type="NCBI Taxonomy" id="2903617"/>
    <lineage>
        <taxon>Bacteria</taxon>
        <taxon>Bacillati</taxon>
        <taxon>Actinomycetota</taxon>
        <taxon>Actinomycetes</taxon>
        <taxon>Kitasatosporales</taxon>
        <taxon>Streptomycetaceae</taxon>
        <taxon>Streptomyces</taxon>
    </lineage>
</organism>
<accession>A0AAU2JJA8</accession>
<name>A0AAU2JJA8_9ACTN</name>
<dbReference type="AlphaFoldDB" id="A0AAU2JJA8"/>
<dbReference type="Pfam" id="PF14137">
    <property type="entry name" value="DUF4304"/>
    <property type="match status" value="1"/>
</dbReference>
<gene>
    <name evidence="1" type="ORF">OG327_01440</name>
</gene>
<dbReference type="EMBL" id="CP108264">
    <property type="protein sequence ID" value="WTU72096.1"/>
    <property type="molecule type" value="Genomic_DNA"/>
</dbReference>
<protein>
    <submittedName>
        <fullName evidence="1">DUF4304 domain-containing protein</fullName>
    </submittedName>
</protein>
<reference evidence="1" key="1">
    <citation type="submission" date="2022-10" db="EMBL/GenBank/DDBJ databases">
        <title>The complete genomes of actinobacterial strains from the NBC collection.</title>
        <authorList>
            <person name="Joergensen T.S."/>
            <person name="Alvarez Arevalo M."/>
            <person name="Sterndorff E.B."/>
            <person name="Faurdal D."/>
            <person name="Vuksanovic O."/>
            <person name="Mourched A.-S."/>
            <person name="Charusanti P."/>
            <person name="Shaw S."/>
            <person name="Blin K."/>
            <person name="Weber T."/>
        </authorList>
    </citation>
    <scope>NUCLEOTIDE SEQUENCE</scope>
    <source>
        <strain evidence="1">NBC_00049</strain>
    </source>
</reference>
<proteinExistence type="predicted"/>